<reference evidence="1" key="1">
    <citation type="submission" date="2020-05" db="EMBL/GenBank/DDBJ databases">
        <title>The first insight into the ecology of ammonia-tolerant syntrophic propionate oxidizing bacteria.</title>
        <authorList>
            <person name="Singh A."/>
            <person name="Schnurer A."/>
            <person name="Westerholm M."/>
        </authorList>
    </citation>
    <scope>NUCLEOTIDE SEQUENCE</scope>
    <source>
        <strain evidence="1">MAG54</strain>
    </source>
</reference>
<dbReference type="SUPFAM" id="SSF141694">
    <property type="entry name" value="AF2212/PG0164-like"/>
    <property type="match status" value="1"/>
</dbReference>
<organism evidence="1 2">
    <name type="scientific">Methanoculleus bourgensis</name>
    <dbReference type="NCBI Taxonomy" id="83986"/>
    <lineage>
        <taxon>Archaea</taxon>
        <taxon>Methanobacteriati</taxon>
        <taxon>Methanobacteriota</taxon>
        <taxon>Stenosarchaea group</taxon>
        <taxon>Methanomicrobia</taxon>
        <taxon>Methanomicrobiales</taxon>
        <taxon>Methanomicrobiaceae</taxon>
        <taxon>Methanoculleus</taxon>
    </lineage>
</organism>
<sequence length="80" mass="8892">MTKTLKVLFDGAVFRPTGPVDLEAGKKYTITVKLSPEDPDVDKDPAFDIASLAVDTHIPDLAAEHDHYLYGTPKRDTHER</sequence>
<gene>
    <name evidence="1" type="ORF">HQQ74_06080</name>
</gene>
<dbReference type="Proteomes" id="UP000737555">
    <property type="component" value="Unassembled WGS sequence"/>
</dbReference>
<evidence type="ECO:0000313" key="2">
    <source>
        <dbReference type="Proteomes" id="UP000737555"/>
    </source>
</evidence>
<dbReference type="AlphaFoldDB" id="A0A7K4C307"/>
<protein>
    <submittedName>
        <fullName evidence="1">Antitoxin family protein</fullName>
    </submittedName>
</protein>
<proteinExistence type="predicted"/>
<evidence type="ECO:0000313" key="1">
    <source>
        <dbReference type="EMBL" id="NQS78262.1"/>
    </source>
</evidence>
<dbReference type="InterPro" id="IPR024069">
    <property type="entry name" value="AF2212-like_dom_sf"/>
</dbReference>
<comment type="caution">
    <text evidence="1">The sequence shown here is derived from an EMBL/GenBank/DDBJ whole genome shotgun (WGS) entry which is preliminary data.</text>
</comment>
<dbReference type="EMBL" id="JABMJE010000070">
    <property type="protein sequence ID" value="NQS78262.1"/>
    <property type="molecule type" value="Genomic_DNA"/>
</dbReference>
<dbReference type="Gene3D" id="4.10.1150.10">
    <property type="entry name" value="AF2212/PG0164-like"/>
    <property type="match status" value="1"/>
</dbReference>
<accession>A0A7K4C307</accession>
<name>A0A7K4C307_9EURY</name>